<reference evidence="1 2" key="1">
    <citation type="journal article" date="2015" name="Sci. Rep.">
        <title>Genome of the facultative scuticociliatosis pathogen Pseudocohnilembus persalinus provides insight into its virulence through horizontal gene transfer.</title>
        <authorList>
            <person name="Xiong J."/>
            <person name="Wang G."/>
            <person name="Cheng J."/>
            <person name="Tian M."/>
            <person name="Pan X."/>
            <person name="Warren A."/>
            <person name="Jiang C."/>
            <person name="Yuan D."/>
            <person name="Miao W."/>
        </authorList>
    </citation>
    <scope>NUCLEOTIDE SEQUENCE [LARGE SCALE GENOMIC DNA]</scope>
    <source>
        <strain evidence="1">36N120E</strain>
    </source>
</reference>
<dbReference type="GO" id="GO:0048500">
    <property type="term" value="C:signal recognition particle"/>
    <property type="evidence" value="ECO:0007669"/>
    <property type="project" value="InterPro"/>
</dbReference>
<dbReference type="InParanoid" id="A0A0V0QYM5"/>
<protein>
    <submittedName>
        <fullName evidence="1">Signal recognition particle, SRP54 subunit, M-domain</fullName>
    </submittedName>
</protein>
<sequence length="195" mass="23285">MAQNLNFQQSYNFSNFSDKLQKKRQQQGEEEFKKELEFMANKPTFTLIDYKQRIIDGLTKLKKGLKAKFMTGNEQTEANLMMQKKIINAMYDDELVNSDLLKGDQKKEIAMITQYDVSDVNTVIKNYKHLISLHSWIRQVKERGDPMPATQEELMFRFRKEQRVSKSYLKFEMSRPSYSQKMMVQRRKWGNKKQL</sequence>
<dbReference type="Gene3D" id="1.10.260.30">
    <property type="entry name" value="Signal recognition particle, SRP54 subunit, M-domain"/>
    <property type="match status" value="1"/>
</dbReference>
<evidence type="ECO:0000313" key="1">
    <source>
        <dbReference type="EMBL" id="KRX07281.1"/>
    </source>
</evidence>
<dbReference type="GO" id="GO:0006614">
    <property type="term" value="P:SRP-dependent cotranslational protein targeting to membrane"/>
    <property type="evidence" value="ECO:0007669"/>
    <property type="project" value="InterPro"/>
</dbReference>
<accession>A0A0V0QYM5</accession>
<dbReference type="EMBL" id="LDAU01000084">
    <property type="protein sequence ID" value="KRX07281.1"/>
    <property type="molecule type" value="Genomic_DNA"/>
</dbReference>
<evidence type="ECO:0000313" key="2">
    <source>
        <dbReference type="Proteomes" id="UP000054937"/>
    </source>
</evidence>
<dbReference type="GO" id="GO:0008312">
    <property type="term" value="F:7S RNA binding"/>
    <property type="evidence" value="ECO:0007669"/>
    <property type="project" value="InterPro"/>
</dbReference>
<dbReference type="OrthoDB" id="300731at2759"/>
<name>A0A0V0QYM5_PSEPJ</name>
<dbReference type="Proteomes" id="UP000054937">
    <property type="component" value="Unassembled WGS sequence"/>
</dbReference>
<dbReference type="OMA" id="QLQFYPL"/>
<proteinExistence type="predicted"/>
<dbReference type="SUPFAM" id="SSF47446">
    <property type="entry name" value="Signal peptide-binding domain"/>
    <property type="match status" value="1"/>
</dbReference>
<organism evidence="1 2">
    <name type="scientific">Pseudocohnilembus persalinus</name>
    <name type="common">Ciliate</name>
    <dbReference type="NCBI Taxonomy" id="266149"/>
    <lineage>
        <taxon>Eukaryota</taxon>
        <taxon>Sar</taxon>
        <taxon>Alveolata</taxon>
        <taxon>Ciliophora</taxon>
        <taxon>Intramacronucleata</taxon>
        <taxon>Oligohymenophorea</taxon>
        <taxon>Scuticociliatia</taxon>
        <taxon>Philasterida</taxon>
        <taxon>Pseudocohnilembidae</taxon>
        <taxon>Pseudocohnilembus</taxon>
    </lineage>
</organism>
<comment type="caution">
    <text evidence="1">The sequence shown here is derived from an EMBL/GenBank/DDBJ whole genome shotgun (WGS) entry which is preliminary data.</text>
</comment>
<dbReference type="AlphaFoldDB" id="A0A0V0QYM5"/>
<keyword evidence="2" id="KW-1185">Reference proteome</keyword>
<gene>
    <name evidence="1" type="ORF">PPERSA_06896</name>
</gene>
<dbReference type="InterPro" id="IPR036891">
    <property type="entry name" value="Signal_recog_part_SRP54_M_sf"/>
</dbReference>